<accession>A0A3B0TAI0</accession>
<reference evidence="3" key="1">
    <citation type="submission" date="2018-06" db="EMBL/GenBank/DDBJ databases">
        <authorList>
            <person name="Zhirakovskaya E."/>
        </authorList>
    </citation>
    <scope>NUCLEOTIDE SEQUENCE</scope>
</reference>
<organism evidence="3">
    <name type="scientific">hydrothermal vent metagenome</name>
    <dbReference type="NCBI Taxonomy" id="652676"/>
    <lineage>
        <taxon>unclassified sequences</taxon>
        <taxon>metagenomes</taxon>
        <taxon>ecological metagenomes</taxon>
    </lineage>
</organism>
<feature type="domain" description="AMP-dependent synthetase/ligase" evidence="2">
    <location>
        <begin position="40"/>
        <end position="318"/>
    </location>
</feature>
<evidence type="ECO:0000256" key="1">
    <source>
        <dbReference type="SAM" id="MobiDB-lite"/>
    </source>
</evidence>
<evidence type="ECO:0000313" key="3">
    <source>
        <dbReference type="EMBL" id="VAW13083.1"/>
    </source>
</evidence>
<feature type="compositionally biased region" description="Basic and acidic residues" evidence="1">
    <location>
        <begin position="555"/>
        <end position="569"/>
    </location>
</feature>
<name>A0A3B0TAI0_9ZZZZ</name>
<dbReference type="InterPro" id="IPR042099">
    <property type="entry name" value="ANL_N_sf"/>
</dbReference>
<sequence length="581" mass="60517">MGLKLTSSARTTRYEAAGFWGEGCLHDFLARNALISPKAPALVDPPDRETFTQNGPVTLNTAETLYAVEQLRLVFDQMGLQPGDLLAIQLPQIVEAPIAILAASRAGLMVCLLPPHWGRRETLAALGPVAPRAVLSWAGPQREGQARLEALRDIAAKLPSIRFLLAIGDDVPDGIVPLGAFASDARKRAMGRAPGDGTEGGGKPKASDPSDANDVVVVTWPSAGATNVRALARSHNELKATGLGIVNAAGLQDGARALCPFPLASYPAMAAFFVPWLLCQGCLVFHRAFDLGGFKTALAEAPTAFTAIPAQIESQVLAALADHPAGATAPDCLGIMRDPRVASSHAEMPQSPAPPLLDILNLNDLALHAELRTATGQISIPNTRAVDGGARPPPLIETHLAPPRPDDAPGAAELFIRSPMTPSAAVGGDAEGEGGGVFSALQDADGFVAAGLLARKVKRRFVPSASTPSGQLAHGGLRLDLADLKSLYAAWPPAANVKIDVVADAIMGSRLAVTMRMVAGSAPATAEQFCAFLHAQGAGAHMIPDEIRLLHEPASELREPTPAPEDNHIKSTAPLTKSASV</sequence>
<dbReference type="AlphaFoldDB" id="A0A3B0TAI0"/>
<proteinExistence type="predicted"/>
<feature type="region of interest" description="Disordered" evidence="1">
    <location>
        <begin position="555"/>
        <end position="581"/>
    </location>
</feature>
<dbReference type="Pfam" id="PF00501">
    <property type="entry name" value="AMP-binding"/>
    <property type="match status" value="1"/>
</dbReference>
<dbReference type="Gene3D" id="3.40.50.12780">
    <property type="entry name" value="N-terminal domain of ligase-like"/>
    <property type="match status" value="1"/>
</dbReference>
<gene>
    <name evidence="3" type="ORF">MNBD_ALPHA09-1359</name>
</gene>
<dbReference type="SUPFAM" id="SSF56801">
    <property type="entry name" value="Acetyl-CoA synthetase-like"/>
    <property type="match status" value="1"/>
</dbReference>
<feature type="region of interest" description="Disordered" evidence="1">
    <location>
        <begin position="189"/>
        <end position="211"/>
    </location>
</feature>
<evidence type="ECO:0000259" key="2">
    <source>
        <dbReference type="Pfam" id="PF00501"/>
    </source>
</evidence>
<dbReference type="InterPro" id="IPR000873">
    <property type="entry name" value="AMP-dep_synth/lig_dom"/>
</dbReference>
<dbReference type="EMBL" id="UOEM01000058">
    <property type="protein sequence ID" value="VAW13083.1"/>
    <property type="molecule type" value="Genomic_DNA"/>
</dbReference>
<protein>
    <recommendedName>
        <fullName evidence="2">AMP-dependent synthetase/ligase domain-containing protein</fullName>
    </recommendedName>
</protein>